<accession>A0A226DIY3</accession>
<evidence type="ECO:0000256" key="1">
    <source>
        <dbReference type="SAM" id="MobiDB-lite"/>
    </source>
</evidence>
<gene>
    <name evidence="2" type="ORF">Fcan01_21307</name>
</gene>
<dbReference type="OrthoDB" id="6374728at2759"/>
<sequence length="125" mass="13596">MASIRFRMRPPLLKHPVPVTLAITMFVVAVGDLTLGSEFPERECCDSVYPIPPPPGPGGGSPHGGHDHHGGMDPPFPEHGPPIHSTLPSVTTQSTGNNYLLWISMSTYFIYHNKMLTTTFLSTCV</sequence>
<evidence type="ECO:0000313" key="3">
    <source>
        <dbReference type="Proteomes" id="UP000198287"/>
    </source>
</evidence>
<dbReference type="AlphaFoldDB" id="A0A226DIY3"/>
<evidence type="ECO:0000313" key="2">
    <source>
        <dbReference type="EMBL" id="OXA44146.1"/>
    </source>
</evidence>
<name>A0A226DIY3_FOLCA</name>
<proteinExistence type="predicted"/>
<organism evidence="2 3">
    <name type="scientific">Folsomia candida</name>
    <name type="common">Springtail</name>
    <dbReference type="NCBI Taxonomy" id="158441"/>
    <lineage>
        <taxon>Eukaryota</taxon>
        <taxon>Metazoa</taxon>
        <taxon>Ecdysozoa</taxon>
        <taxon>Arthropoda</taxon>
        <taxon>Hexapoda</taxon>
        <taxon>Collembola</taxon>
        <taxon>Entomobryomorpha</taxon>
        <taxon>Isotomoidea</taxon>
        <taxon>Isotomidae</taxon>
        <taxon>Proisotominae</taxon>
        <taxon>Folsomia</taxon>
    </lineage>
</organism>
<reference evidence="2 3" key="1">
    <citation type="submission" date="2015-12" db="EMBL/GenBank/DDBJ databases">
        <title>The genome of Folsomia candida.</title>
        <authorList>
            <person name="Faddeeva A."/>
            <person name="Derks M.F."/>
            <person name="Anvar Y."/>
            <person name="Smit S."/>
            <person name="Van Straalen N."/>
            <person name="Roelofs D."/>
        </authorList>
    </citation>
    <scope>NUCLEOTIDE SEQUENCE [LARGE SCALE GENOMIC DNA]</scope>
    <source>
        <strain evidence="2 3">VU population</strain>
        <tissue evidence="2">Whole body</tissue>
    </source>
</reference>
<protein>
    <submittedName>
        <fullName evidence="2">Uncharacterized protein</fullName>
    </submittedName>
</protein>
<dbReference type="Proteomes" id="UP000198287">
    <property type="component" value="Unassembled WGS sequence"/>
</dbReference>
<keyword evidence="3" id="KW-1185">Reference proteome</keyword>
<feature type="region of interest" description="Disordered" evidence="1">
    <location>
        <begin position="46"/>
        <end position="90"/>
    </location>
</feature>
<comment type="caution">
    <text evidence="2">The sequence shown here is derived from an EMBL/GenBank/DDBJ whole genome shotgun (WGS) entry which is preliminary data.</text>
</comment>
<dbReference type="EMBL" id="LNIX01000020">
    <property type="protein sequence ID" value="OXA44146.1"/>
    <property type="molecule type" value="Genomic_DNA"/>
</dbReference>